<sequence>MSTGVILAAGFGSRLAGTDSDTDLKPLTTVNGTPLIYRTIRSLKVAGCDKVVIVLGFGFEEIKQEILESYTGDVPIEFARNDQFELKNGVSVLAAKPRIEGNFILTMADHILSDEMMAIAGEHTPPANGATLLVDYKLDSIFDMDDATKVLSKRDKIQSIGKQIEKYNCIDTGVFVCTTGLLNEIEAVYDEQGDASLSDGVQALAQTGRMHTLDIGKAFWQDVDTPEMLEYAEKMLSKKEKTTVAEVEA</sequence>
<dbReference type="AlphaFoldDB" id="A0A521AEV6"/>
<dbReference type="GO" id="GO:0016779">
    <property type="term" value="F:nucleotidyltransferase activity"/>
    <property type="evidence" value="ECO:0007669"/>
    <property type="project" value="UniProtKB-KW"/>
</dbReference>
<dbReference type="OrthoDB" id="9813880at2"/>
<reference evidence="4 5" key="1">
    <citation type="submission" date="2017-05" db="EMBL/GenBank/DDBJ databases">
        <authorList>
            <person name="Varghese N."/>
            <person name="Submissions S."/>
        </authorList>
    </citation>
    <scope>NUCLEOTIDE SEQUENCE [LARGE SCALE GENOMIC DNA]</scope>
    <source>
        <strain evidence="4 5">DSM 21985</strain>
    </source>
</reference>
<keyword evidence="2 4" id="KW-0548">Nucleotidyltransferase</keyword>
<dbReference type="EMBL" id="FXTP01000001">
    <property type="protein sequence ID" value="SMO33355.1"/>
    <property type="molecule type" value="Genomic_DNA"/>
</dbReference>
<dbReference type="Pfam" id="PF12804">
    <property type="entry name" value="NTP_transf_3"/>
    <property type="match status" value="1"/>
</dbReference>
<keyword evidence="1 4" id="KW-0808">Transferase</keyword>
<dbReference type="InterPro" id="IPR025877">
    <property type="entry name" value="MobA-like_NTP_Trfase"/>
</dbReference>
<dbReference type="InterPro" id="IPR050065">
    <property type="entry name" value="GlmU-like"/>
</dbReference>
<dbReference type="RefSeq" id="WP_142452628.1">
    <property type="nucleotide sequence ID" value="NZ_FXTP01000001.1"/>
</dbReference>
<dbReference type="PANTHER" id="PTHR43584">
    <property type="entry name" value="NUCLEOTIDYL TRANSFERASE"/>
    <property type="match status" value="1"/>
</dbReference>
<organism evidence="4 5">
    <name type="scientific">Gracilimonas mengyeensis</name>
    <dbReference type="NCBI Taxonomy" id="1302730"/>
    <lineage>
        <taxon>Bacteria</taxon>
        <taxon>Pseudomonadati</taxon>
        <taxon>Balneolota</taxon>
        <taxon>Balneolia</taxon>
        <taxon>Balneolales</taxon>
        <taxon>Balneolaceae</taxon>
        <taxon>Gracilimonas</taxon>
    </lineage>
</organism>
<evidence type="ECO:0000313" key="5">
    <source>
        <dbReference type="Proteomes" id="UP000317557"/>
    </source>
</evidence>
<dbReference type="SUPFAM" id="SSF53448">
    <property type="entry name" value="Nucleotide-diphospho-sugar transferases"/>
    <property type="match status" value="1"/>
</dbReference>
<keyword evidence="5" id="KW-1185">Reference proteome</keyword>
<proteinExistence type="predicted"/>
<accession>A0A521AEV6</accession>
<evidence type="ECO:0000313" key="4">
    <source>
        <dbReference type="EMBL" id="SMO33355.1"/>
    </source>
</evidence>
<dbReference type="Proteomes" id="UP000317557">
    <property type="component" value="Unassembled WGS sequence"/>
</dbReference>
<name>A0A521AEV6_9BACT</name>
<gene>
    <name evidence="4" type="ORF">SAMN06265219_10196</name>
</gene>
<evidence type="ECO:0000256" key="2">
    <source>
        <dbReference type="ARBA" id="ARBA00022695"/>
    </source>
</evidence>
<dbReference type="Gene3D" id="3.90.550.10">
    <property type="entry name" value="Spore Coat Polysaccharide Biosynthesis Protein SpsA, Chain A"/>
    <property type="match status" value="1"/>
</dbReference>
<feature type="domain" description="MobA-like NTP transferase" evidence="3">
    <location>
        <begin position="4"/>
        <end position="114"/>
    </location>
</feature>
<evidence type="ECO:0000256" key="1">
    <source>
        <dbReference type="ARBA" id="ARBA00022679"/>
    </source>
</evidence>
<evidence type="ECO:0000259" key="3">
    <source>
        <dbReference type="Pfam" id="PF12804"/>
    </source>
</evidence>
<dbReference type="PANTHER" id="PTHR43584:SF8">
    <property type="entry name" value="N-ACETYLMURAMATE ALPHA-1-PHOSPHATE URIDYLYLTRANSFERASE"/>
    <property type="match status" value="1"/>
</dbReference>
<protein>
    <submittedName>
        <fullName evidence="4">1L-myo-inositol 1-phosphate cytidylyltransferase</fullName>
    </submittedName>
</protein>
<dbReference type="InterPro" id="IPR029044">
    <property type="entry name" value="Nucleotide-diphossugar_trans"/>
</dbReference>